<dbReference type="EMBL" id="JAVFKD010000012">
    <property type="protein sequence ID" value="KAK5994025.1"/>
    <property type="molecule type" value="Genomic_DNA"/>
</dbReference>
<organism evidence="1 2">
    <name type="scientific">Cladobotryum mycophilum</name>
    <dbReference type="NCBI Taxonomy" id="491253"/>
    <lineage>
        <taxon>Eukaryota</taxon>
        <taxon>Fungi</taxon>
        <taxon>Dikarya</taxon>
        <taxon>Ascomycota</taxon>
        <taxon>Pezizomycotina</taxon>
        <taxon>Sordariomycetes</taxon>
        <taxon>Hypocreomycetidae</taxon>
        <taxon>Hypocreales</taxon>
        <taxon>Hypocreaceae</taxon>
        <taxon>Cladobotryum</taxon>
    </lineage>
</organism>
<gene>
    <name evidence="1" type="ORF">PT974_07465</name>
</gene>
<name>A0ABR0SQL9_9HYPO</name>
<reference evidence="1 2" key="1">
    <citation type="submission" date="2024-01" db="EMBL/GenBank/DDBJ databases">
        <title>Complete genome of Cladobotryum mycophilum ATHUM6906.</title>
        <authorList>
            <person name="Christinaki A.C."/>
            <person name="Myridakis A.I."/>
            <person name="Kouvelis V.N."/>
        </authorList>
    </citation>
    <scope>NUCLEOTIDE SEQUENCE [LARGE SCALE GENOMIC DNA]</scope>
    <source>
        <strain evidence="1 2">ATHUM6906</strain>
    </source>
</reference>
<keyword evidence="2" id="KW-1185">Reference proteome</keyword>
<sequence>MFIPPQLFIPQDSIKLGRFITSIENPHESYHDPECAGPAKAVIVVRETYTGVHETTSHSSFGSSLTSLLSTQFSKRAKKTVRVIASQVTTSMLDNSDSWFEEATRIPATQTWIERQVDQGHDIFLIVGLHTVTDASIMHESSLGKSYRPKHRGEHQAFAGAQSQFVVPGDQVCALQCRRISHRWLSSRHVEQFRLKRPRWKSLEMSRDDEEDEDDTIEVDMIEGEGLGEGWDREAIGDDIVFVASVAEAEP</sequence>
<evidence type="ECO:0000313" key="2">
    <source>
        <dbReference type="Proteomes" id="UP001338125"/>
    </source>
</evidence>
<evidence type="ECO:0000313" key="1">
    <source>
        <dbReference type="EMBL" id="KAK5994025.1"/>
    </source>
</evidence>
<comment type="caution">
    <text evidence="1">The sequence shown here is derived from an EMBL/GenBank/DDBJ whole genome shotgun (WGS) entry which is preliminary data.</text>
</comment>
<accession>A0ABR0SQL9</accession>
<dbReference type="Proteomes" id="UP001338125">
    <property type="component" value="Unassembled WGS sequence"/>
</dbReference>
<proteinExistence type="predicted"/>
<protein>
    <submittedName>
        <fullName evidence="1">Uncharacterized protein</fullName>
    </submittedName>
</protein>